<name>A0ABY7WK67_9SPHI</name>
<proteinExistence type="predicted"/>
<dbReference type="EMBL" id="CP117880">
    <property type="protein sequence ID" value="WDF69993.1"/>
    <property type="molecule type" value="Genomic_DNA"/>
</dbReference>
<dbReference type="Proteomes" id="UP001221558">
    <property type="component" value="Chromosome"/>
</dbReference>
<evidence type="ECO:0000313" key="2">
    <source>
        <dbReference type="Proteomes" id="UP001221558"/>
    </source>
</evidence>
<organism evidence="1 2">
    <name type="scientific">Sphingobacterium oryzagri</name>
    <dbReference type="NCBI Taxonomy" id="3025669"/>
    <lineage>
        <taxon>Bacteria</taxon>
        <taxon>Pseudomonadati</taxon>
        <taxon>Bacteroidota</taxon>
        <taxon>Sphingobacteriia</taxon>
        <taxon>Sphingobacteriales</taxon>
        <taxon>Sphingobacteriaceae</taxon>
        <taxon>Sphingobacterium</taxon>
    </lineage>
</organism>
<evidence type="ECO:0000313" key="1">
    <source>
        <dbReference type="EMBL" id="WDF69993.1"/>
    </source>
</evidence>
<protein>
    <submittedName>
        <fullName evidence="1">Uncharacterized protein</fullName>
    </submittedName>
</protein>
<sequence length="126" mass="14482">MQKNKRIWWIAIGLVLILGYGIWEAFSQPSISDLPGQFEEVAFTRNEQNKGGILRIYAVTVGDMTNAKYDACADMFPTNDYGSMTKIYFFDKHKPYPTNLSLDTPHYDIQKYEAVMILKRTGSDKK</sequence>
<accession>A0ABY7WK67</accession>
<reference evidence="1 2" key="1">
    <citation type="submission" date="2023-02" db="EMBL/GenBank/DDBJ databases">
        <title>Genome sequence of Sphingobacterium sp. KACC 22765.</title>
        <authorList>
            <person name="Kim S."/>
            <person name="Heo J."/>
            <person name="Kwon S.-W."/>
        </authorList>
    </citation>
    <scope>NUCLEOTIDE SEQUENCE [LARGE SCALE GENOMIC DNA]</scope>
    <source>
        <strain evidence="1 2">KACC 22765</strain>
    </source>
</reference>
<keyword evidence="2" id="KW-1185">Reference proteome</keyword>
<dbReference type="RefSeq" id="WP_274268701.1">
    <property type="nucleotide sequence ID" value="NZ_CP117880.1"/>
</dbReference>
<gene>
    <name evidence="1" type="ORF">PQ465_06355</name>
</gene>